<evidence type="ECO:0000256" key="3">
    <source>
        <dbReference type="ARBA" id="ARBA00023125"/>
    </source>
</evidence>
<protein>
    <submittedName>
        <fullName evidence="6">Prophage integrase IntS</fullName>
    </submittedName>
</protein>
<proteinExistence type="inferred from homology"/>
<gene>
    <name evidence="6" type="primary">intS_1</name>
    <name evidence="6" type="ORF">CUZ56_00584</name>
</gene>
<reference evidence="6 7" key="1">
    <citation type="submission" date="2018-01" db="EMBL/GenBank/DDBJ databases">
        <title>Saezia sanguinis gen. nov., sp. nov., in the order Burkholderiales isolated from human blood.</title>
        <authorList>
            <person name="Medina-Pascual M.J."/>
            <person name="Valdezate S."/>
            <person name="Monzon S."/>
            <person name="Cuesta I."/>
            <person name="Carrasco G."/>
            <person name="Villalon P."/>
            <person name="Saez-Nieto J.A."/>
        </authorList>
    </citation>
    <scope>NUCLEOTIDE SEQUENCE [LARGE SCALE GENOMIC DNA]</scope>
    <source>
        <strain evidence="6 7">CNM695-12</strain>
    </source>
</reference>
<name>A0A433SH70_9BURK</name>
<evidence type="ECO:0000256" key="2">
    <source>
        <dbReference type="ARBA" id="ARBA00022908"/>
    </source>
</evidence>
<dbReference type="GO" id="GO:0003677">
    <property type="term" value="F:DNA binding"/>
    <property type="evidence" value="ECO:0007669"/>
    <property type="project" value="UniProtKB-KW"/>
</dbReference>
<dbReference type="Gene3D" id="1.10.150.130">
    <property type="match status" value="1"/>
</dbReference>
<feature type="domain" description="Phage integrase central" evidence="5">
    <location>
        <begin position="100"/>
        <end position="136"/>
    </location>
</feature>
<dbReference type="Gene3D" id="3.30.160.390">
    <property type="entry name" value="Integrase, DNA-binding domain"/>
    <property type="match status" value="1"/>
</dbReference>
<keyword evidence="7" id="KW-1185">Reference proteome</keyword>
<feature type="domain" description="Integrase DNA-binding" evidence="4">
    <location>
        <begin position="3"/>
        <end position="87"/>
    </location>
</feature>
<comment type="similarity">
    <text evidence="1">Belongs to the 'phage' integrase family.</text>
</comment>
<accession>A0A433SH70</accession>
<dbReference type="EMBL" id="PQSP01000001">
    <property type="protein sequence ID" value="RUS68099.1"/>
    <property type="molecule type" value="Genomic_DNA"/>
</dbReference>
<dbReference type="Proteomes" id="UP000286947">
    <property type="component" value="Unassembled WGS sequence"/>
</dbReference>
<dbReference type="Pfam" id="PF22022">
    <property type="entry name" value="Phage_int_M"/>
    <property type="match status" value="1"/>
</dbReference>
<keyword evidence="3" id="KW-0238">DNA-binding</keyword>
<evidence type="ECO:0000259" key="5">
    <source>
        <dbReference type="Pfam" id="PF22022"/>
    </source>
</evidence>
<dbReference type="PANTHER" id="PTHR30629:SF2">
    <property type="entry name" value="PROPHAGE INTEGRASE INTS-RELATED"/>
    <property type="match status" value="1"/>
</dbReference>
<evidence type="ECO:0000313" key="6">
    <source>
        <dbReference type="EMBL" id="RUS68099.1"/>
    </source>
</evidence>
<dbReference type="AlphaFoldDB" id="A0A433SH70"/>
<dbReference type="InterPro" id="IPR038488">
    <property type="entry name" value="Integrase_DNA-bd_sf"/>
</dbReference>
<dbReference type="PANTHER" id="PTHR30629">
    <property type="entry name" value="PROPHAGE INTEGRASE"/>
    <property type="match status" value="1"/>
</dbReference>
<dbReference type="InterPro" id="IPR050808">
    <property type="entry name" value="Phage_Integrase"/>
</dbReference>
<dbReference type="InterPro" id="IPR053876">
    <property type="entry name" value="Phage_int_M"/>
</dbReference>
<evidence type="ECO:0000256" key="1">
    <source>
        <dbReference type="ARBA" id="ARBA00008857"/>
    </source>
</evidence>
<organism evidence="6 7">
    <name type="scientific">Saezia sanguinis</name>
    <dbReference type="NCBI Taxonomy" id="1965230"/>
    <lineage>
        <taxon>Bacteria</taxon>
        <taxon>Pseudomonadati</taxon>
        <taxon>Pseudomonadota</taxon>
        <taxon>Betaproteobacteria</taxon>
        <taxon>Burkholderiales</taxon>
        <taxon>Saeziaceae</taxon>
        <taxon>Saezia</taxon>
    </lineage>
</organism>
<dbReference type="InterPro" id="IPR025166">
    <property type="entry name" value="Integrase_DNA_bind_dom"/>
</dbReference>
<keyword evidence="2" id="KW-0229">DNA integration</keyword>
<comment type="caution">
    <text evidence="6">The sequence shown here is derived from an EMBL/GenBank/DDBJ whole genome shotgun (WGS) entry which is preliminary data.</text>
</comment>
<sequence length="136" mass="16057">MVLTDTAIKHAKPLSKPYRLPDGSGLYLLVQPSGKRWWRQDYRFDGKDKTLSLGVYPEVSLKMARDRRDEISRQVVEGINPSEYRKQSRQALTEIQENSFENVAREWFLKLKPTWAPTHSEKIIRRLERDIFPWLG</sequence>
<dbReference type="Pfam" id="PF13356">
    <property type="entry name" value="Arm-DNA-bind_3"/>
    <property type="match status" value="1"/>
</dbReference>
<evidence type="ECO:0000259" key="4">
    <source>
        <dbReference type="Pfam" id="PF13356"/>
    </source>
</evidence>
<evidence type="ECO:0000313" key="7">
    <source>
        <dbReference type="Proteomes" id="UP000286947"/>
    </source>
</evidence>
<dbReference type="InterPro" id="IPR010998">
    <property type="entry name" value="Integrase_recombinase_N"/>
</dbReference>
<dbReference type="GO" id="GO:0015074">
    <property type="term" value="P:DNA integration"/>
    <property type="evidence" value="ECO:0007669"/>
    <property type="project" value="UniProtKB-KW"/>
</dbReference>